<keyword evidence="2" id="KW-1185">Reference proteome</keyword>
<name>A0A0V1KP71_9BILA</name>
<sequence length="69" mass="7776">MLWARIKPGLIALLEELNFMESFNDFLTVLINMYCVSKVGCDCSNLLEAVSHLGPQPLLLNYGKLFLKS</sequence>
<reference evidence="1 2" key="1">
    <citation type="submission" date="2015-05" db="EMBL/GenBank/DDBJ databases">
        <title>Evolution of Trichinella species and genotypes.</title>
        <authorList>
            <person name="Korhonen P.K."/>
            <person name="Edoardo P."/>
            <person name="Giuseppe L.R."/>
            <person name="Gasser R.B."/>
        </authorList>
    </citation>
    <scope>NUCLEOTIDE SEQUENCE [LARGE SCALE GENOMIC DNA]</scope>
    <source>
        <strain evidence="1">ISS10</strain>
    </source>
</reference>
<accession>A0A0V1KP71</accession>
<protein>
    <submittedName>
        <fullName evidence="1">Uncharacterized protein</fullName>
    </submittedName>
</protein>
<evidence type="ECO:0000313" key="2">
    <source>
        <dbReference type="Proteomes" id="UP000054721"/>
    </source>
</evidence>
<organism evidence="1 2">
    <name type="scientific">Trichinella nativa</name>
    <dbReference type="NCBI Taxonomy" id="6335"/>
    <lineage>
        <taxon>Eukaryota</taxon>
        <taxon>Metazoa</taxon>
        <taxon>Ecdysozoa</taxon>
        <taxon>Nematoda</taxon>
        <taxon>Enoplea</taxon>
        <taxon>Dorylaimia</taxon>
        <taxon>Trichinellida</taxon>
        <taxon>Trichinellidae</taxon>
        <taxon>Trichinella</taxon>
    </lineage>
</organism>
<dbReference type="EMBL" id="JYDW01000337">
    <property type="protein sequence ID" value="KRZ49091.1"/>
    <property type="molecule type" value="Genomic_DNA"/>
</dbReference>
<proteinExistence type="predicted"/>
<evidence type="ECO:0000313" key="1">
    <source>
        <dbReference type="EMBL" id="KRZ49091.1"/>
    </source>
</evidence>
<comment type="caution">
    <text evidence="1">The sequence shown here is derived from an EMBL/GenBank/DDBJ whole genome shotgun (WGS) entry which is preliminary data.</text>
</comment>
<dbReference type="Proteomes" id="UP000054721">
    <property type="component" value="Unassembled WGS sequence"/>
</dbReference>
<dbReference type="AlphaFoldDB" id="A0A0V1KP71"/>
<gene>
    <name evidence="1" type="ORF">T02_1807</name>
</gene>